<dbReference type="PANTHER" id="PTHR37302">
    <property type="entry name" value="SLR1116 PROTEIN"/>
    <property type="match status" value="1"/>
</dbReference>
<protein>
    <recommendedName>
        <fullName evidence="4">DinB-like domain-containing protein</fullName>
    </recommendedName>
</protein>
<dbReference type="Gene3D" id="1.20.120.450">
    <property type="entry name" value="dinb family like domain"/>
    <property type="match status" value="1"/>
</dbReference>
<dbReference type="EMBL" id="AP021858">
    <property type="protein sequence ID" value="BBO24566.1"/>
    <property type="molecule type" value="Genomic_DNA"/>
</dbReference>
<feature type="binding site" evidence="3">
    <location>
        <position position="158"/>
    </location>
    <ligand>
        <name>a divalent metal cation</name>
        <dbReference type="ChEBI" id="CHEBI:60240"/>
    </ligand>
</feature>
<proteinExistence type="inferred from homology"/>
<name>A0A809S685_9BACT</name>
<keyword evidence="2 3" id="KW-0479">Metal-binding</keyword>
<comment type="similarity">
    <text evidence="1">Belongs to the DinB family.</text>
</comment>
<dbReference type="Pfam" id="PF12867">
    <property type="entry name" value="DinB_2"/>
    <property type="match status" value="1"/>
</dbReference>
<feature type="domain" description="DinB-like" evidence="4">
    <location>
        <begin position="32"/>
        <end position="166"/>
    </location>
</feature>
<feature type="binding site" evidence="3">
    <location>
        <position position="162"/>
    </location>
    <ligand>
        <name>a divalent metal cation</name>
        <dbReference type="ChEBI" id="CHEBI:60240"/>
    </ligand>
</feature>
<gene>
    <name evidence="5" type="ORF">NPRO_21610</name>
</gene>
<dbReference type="InterPro" id="IPR007837">
    <property type="entry name" value="DinB"/>
</dbReference>
<evidence type="ECO:0000256" key="2">
    <source>
        <dbReference type="ARBA" id="ARBA00022723"/>
    </source>
</evidence>
<evidence type="ECO:0000256" key="1">
    <source>
        <dbReference type="ARBA" id="ARBA00008635"/>
    </source>
</evidence>
<evidence type="ECO:0000313" key="6">
    <source>
        <dbReference type="Proteomes" id="UP000662873"/>
    </source>
</evidence>
<dbReference type="Proteomes" id="UP000662873">
    <property type="component" value="Chromosome"/>
</dbReference>
<organism evidence="5 6">
    <name type="scientific">Candidatus Nitrosymbiomonas proteolyticus</name>
    <dbReference type="NCBI Taxonomy" id="2608984"/>
    <lineage>
        <taxon>Bacteria</taxon>
        <taxon>Bacillati</taxon>
        <taxon>Armatimonadota</taxon>
        <taxon>Armatimonadota incertae sedis</taxon>
        <taxon>Candidatus Nitrosymbiomonas</taxon>
    </lineage>
</organism>
<feature type="binding site" evidence="3">
    <location>
        <position position="65"/>
    </location>
    <ligand>
        <name>a divalent metal cation</name>
        <dbReference type="ChEBI" id="CHEBI:60240"/>
    </ligand>
</feature>
<evidence type="ECO:0000259" key="4">
    <source>
        <dbReference type="Pfam" id="PF12867"/>
    </source>
</evidence>
<dbReference type="KEGG" id="npy:NPRO_21610"/>
<dbReference type="AlphaFoldDB" id="A0A809S685"/>
<dbReference type="GO" id="GO:0046872">
    <property type="term" value="F:metal ion binding"/>
    <property type="evidence" value="ECO:0007669"/>
    <property type="project" value="UniProtKB-KW"/>
</dbReference>
<dbReference type="InterPro" id="IPR034660">
    <property type="entry name" value="DinB/YfiT-like"/>
</dbReference>
<dbReference type="InterPro" id="IPR024775">
    <property type="entry name" value="DinB-like"/>
</dbReference>
<dbReference type="SUPFAM" id="SSF109854">
    <property type="entry name" value="DinB/YfiT-like putative metalloenzymes"/>
    <property type="match status" value="1"/>
</dbReference>
<evidence type="ECO:0000256" key="3">
    <source>
        <dbReference type="PIRSR" id="PIRSR607837-1"/>
    </source>
</evidence>
<reference evidence="5" key="1">
    <citation type="journal article" name="DNA Res.">
        <title>The physiological potential of anammox bacteria as revealed by their core genome structure.</title>
        <authorList>
            <person name="Okubo T."/>
            <person name="Toyoda A."/>
            <person name="Fukuhara K."/>
            <person name="Uchiyama I."/>
            <person name="Harigaya Y."/>
            <person name="Kuroiwa M."/>
            <person name="Suzuki T."/>
            <person name="Murakami Y."/>
            <person name="Suwa Y."/>
            <person name="Takami H."/>
        </authorList>
    </citation>
    <scope>NUCLEOTIDE SEQUENCE</scope>
    <source>
        <strain evidence="5">317325-2</strain>
    </source>
</reference>
<evidence type="ECO:0000313" key="5">
    <source>
        <dbReference type="EMBL" id="BBO24566.1"/>
    </source>
</evidence>
<dbReference type="PANTHER" id="PTHR37302:SF3">
    <property type="entry name" value="DAMAGE-INDUCIBLE PROTEIN DINB"/>
    <property type="match status" value="1"/>
</dbReference>
<sequence length="185" mass="21230">MTEESAVKSFDIEPLESTHTEVGLLGAALVDGTREWLEELGEVPDDAVSWQPLPGFHSIGAVMLHIIDVESYWIEQVACGRQVSAEETQELMSDEVDQYRGVWPAPPRKPWSYYLGLHTRIRERTLRLLRELTEPERFIQFAEHSVSVRWILHHVVTHEAYHAGQAVLLKAMWERTAGRAFDKLD</sequence>
<accession>A0A809S685</accession>